<proteinExistence type="predicted"/>
<comment type="caution">
    <text evidence="1">The sequence shown here is derived from an EMBL/GenBank/DDBJ whole genome shotgun (WGS) entry which is preliminary data.</text>
</comment>
<sequence length="102" mass="11663">MDSYHDHGWQLENRRNSDFDCEHSYVRNKDEKPWFFNIGFGGGTMAAVHDRFQPPARYMLTHFLINSNFFLVKDPKAQPIVYASPQPGSACASPFTNLDPPA</sequence>
<dbReference type="RefSeq" id="WP_209600874.1">
    <property type="nucleotide sequence ID" value="NZ_JAGILA010000001.1"/>
</dbReference>
<protein>
    <submittedName>
        <fullName evidence="1">Uncharacterized protein</fullName>
    </submittedName>
</protein>
<gene>
    <name evidence="1" type="ORF">J2Z31_001150</name>
</gene>
<dbReference type="EMBL" id="JAGILA010000001">
    <property type="protein sequence ID" value="MBP2234660.1"/>
    <property type="molecule type" value="Genomic_DNA"/>
</dbReference>
<reference evidence="1 2" key="1">
    <citation type="submission" date="2021-03" db="EMBL/GenBank/DDBJ databases">
        <title>Genomic Encyclopedia of Type Strains, Phase IV (KMG-IV): sequencing the most valuable type-strain genomes for metagenomic binning, comparative biology and taxonomic classification.</title>
        <authorList>
            <person name="Goeker M."/>
        </authorList>
    </citation>
    <scope>NUCLEOTIDE SEQUENCE [LARGE SCALE GENOMIC DNA]</scope>
    <source>
        <strain evidence="1 2">DSM 13372</strain>
    </source>
</reference>
<keyword evidence="2" id="KW-1185">Reference proteome</keyword>
<evidence type="ECO:0000313" key="1">
    <source>
        <dbReference type="EMBL" id="MBP2234660.1"/>
    </source>
</evidence>
<dbReference type="Proteomes" id="UP000730739">
    <property type="component" value="Unassembled WGS sequence"/>
</dbReference>
<organism evidence="1 2">
    <name type="scientific">Sinorhizobium kostiense</name>
    <dbReference type="NCBI Taxonomy" id="76747"/>
    <lineage>
        <taxon>Bacteria</taxon>
        <taxon>Pseudomonadati</taxon>
        <taxon>Pseudomonadota</taxon>
        <taxon>Alphaproteobacteria</taxon>
        <taxon>Hyphomicrobiales</taxon>
        <taxon>Rhizobiaceae</taxon>
        <taxon>Sinorhizobium/Ensifer group</taxon>
        <taxon>Sinorhizobium</taxon>
    </lineage>
</organism>
<accession>A0ABS4QXF3</accession>
<evidence type="ECO:0000313" key="2">
    <source>
        <dbReference type="Proteomes" id="UP000730739"/>
    </source>
</evidence>
<name>A0ABS4QXF3_9HYPH</name>